<name>A0A7S2BLG2_9STRA</name>
<dbReference type="SUPFAM" id="SSF50729">
    <property type="entry name" value="PH domain-like"/>
    <property type="match status" value="1"/>
</dbReference>
<evidence type="ECO:0000256" key="1">
    <source>
        <dbReference type="SAM" id="MobiDB-lite"/>
    </source>
</evidence>
<organism evidence="2">
    <name type="scientific">Florenciella parvula</name>
    <dbReference type="NCBI Taxonomy" id="236787"/>
    <lineage>
        <taxon>Eukaryota</taxon>
        <taxon>Sar</taxon>
        <taxon>Stramenopiles</taxon>
        <taxon>Ochrophyta</taxon>
        <taxon>Dictyochophyceae</taxon>
        <taxon>Florenciellales</taxon>
        <taxon>Florenciella</taxon>
    </lineage>
</organism>
<dbReference type="AlphaFoldDB" id="A0A7S2BLG2"/>
<proteinExistence type="predicted"/>
<protein>
    <submittedName>
        <fullName evidence="2">Uncharacterized protein</fullName>
    </submittedName>
</protein>
<sequence length="172" mass="18812">MGNNVASVVFCGASFGIVDEDDDGEQPGLQRFDAADGTSKEESEDAFLTEFTSLLQNGGLSVKKHDGDTSKKRLLKLDQDGETLTWGVKASKASSSKHKIDKQDAPFKLRSIVKITRGAFPGKASTKKKAKRCFSIESESGNIYCIETKDSETRDILADGFELMLRKSPNRI</sequence>
<feature type="region of interest" description="Disordered" evidence="1">
    <location>
        <begin position="19"/>
        <end position="43"/>
    </location>
</feature>
<dbReference type="Gene3D" id="2.30.29.30">
    <property type="entry name" value="Pleckstrin-homology domain (PH domain)/Phosphotyrosine-binding domain (PTB)"/>
    <property type="match status" value="1"/>
</dbReference>
<gene>
    <name evidence="2" type="ORF">FPAR1323_LOCUS4826</name>
</gene>
<accession>A0A7S2BLG2</accession>
<dbReference type="InterPro" id="IPR011993">
    <property type="entry name" value="PH-like_dom_sf"/>
</dbReference>
<reference evidence="2" key="1">
    <citation type="submission" date="2021-01" db="EMBL/GenBank/DDBJ databases">
        <authorList>
            <person name="Corre E."/>
            <person name="Pelletier E."/>
            <person name="Niang G."/>
            <person name="Scheremetjew M."/>
            <person name="Finn R."/>
            <person name="Kale V."/>
            <person name="Holt S."/>
            <person name="Cochrane G."/>
            <person name="Meng A."/>
            <person name="Brown T."/>
            <person name="Cohen L."/>
        </authorList>
    </citation>
    <scope>NUCLEOTIDE SEQUENCE</scope>
    <source>
        <strain evidence="2">RCC1693</strain>
    </source>
</reference>
<dbReference type="EMBL" id="HBGT01008866">
    <property type="protein sequence ID" value="CAD9400545.1"/>
    <property type="molecule type" value="Transcribed_RNA"/>
</dbReference>
<evidence type="ECO:0000313" key="2">
    <source>
        <dbReference type="EMBL" id="CAD9400545.1"/>
    </source>
</evidence>